<proteinExistence type="predicted"/>
<keyword evidence="2" id="KW-1185">Reference proteome</keyword>
<sequence length="930" mass="103049">MITPATSTRKVARSPSNNIMNNEYQFRSLDRTLAMRYMQALREGRIRGETPLNLPKLTTLTYRPRMDLFDVSSSPVVAAVLELPGLKKQDINLRVEQGQLVVSGERCMHVPAVLQETSGGSVKAEPGGEQGTSNHSSVYHTPTQELKYGKYIRVIPLPVGTMTTLLRVENKGMSAAHPYRRSQQGESSSSSSQAQHDPSAQDVQDLLRPTASTKESKRLRGEIACAECRRLKIKCDRKGTIPPGDGSRFVLAATEHLRQKMAAMEARMHALEDALAIAQSSESSQPHPLLTVPFEDEVEDEPSLLQPMNSEESAQASNQFGMLHMDPVDYGSARFFGPSGGSESLLIKAKELEALQQPRPVLQELDPSYLPDEINQLCQGFPFTPPGMQTQVVIDMIETFLPPIERAIELTDTFLEHLSWMFHIVSRQLVVGELIPTIYKLNHNTYGPHDLALMLITLGIGALVDLNLPPYNLEAQHYYRLACAALGLQPVLSQQSIVTIKTLHLISIYNGMSGKESNLEQSYMMLSLAGRLALGIGFHVDPSSWGFQGREAYDRRVYFWNLLAAILWQALVTGRPPVILQTFIHCKMPTDEEEELYQLGEVPHGFGTWGFKASIECLLPAVRASLAAKPPPYSEILELDHKIRNFASVTSASDDQNDNTALSMRTFVRSHYQDLILLFLHRGFFAQAMAENTDNPLRTTYGESVTAAYQSACVVLEDTRVQFMKKPTLCARVWRIWSLAFSAAIVIGAVAIRRLDFQPLPLEQFEIACLLFQKAAETSSRAARALPILFKMRQKAHTRYGSEDAKRSADEELAIFSGRVYPPHASQSTPTAGPSSTTPVSTHQNLQFHYHPLMGEVAQPPSDFTTSSTSQPIQLPLNPLDGWNSLYTEIPGPAIPTNTDAPPQNVMNAPPGPPGAGVTFDVRWSSFMDT</sequence>
<evidence type="ECO:0000313" key="1">
    <source>
        <dbReference type="EMBL" id="KAG9226733.1"/>
    </source>
</evidence>
<comment type="caution">
    <text evidence="1">The sequence shown here is derived from an EMBL/GenBank/DDBJ whole genome shotgun (WGS) entry which is preliminary data.</text>
</comment>
<accession>A0ACB7J838</accession>
<organism evidence="1 2">
    <name type="scientific">Pleurotus cornucopiae</name>
    <name type="common">Cornucopia mushroom</name>
    <dbReference type="NCBI Taxonomy" id="5321"/>
    <lineage>
        <taxon>Eukaryota</taxon>
        <taxon>Fungi</taxon>
        <taxon>Dikarya</taxon>
        <taxon>Basidiomycota</taxon>
        <taxon>Agaricomycotina</taxon>
        <taxon>Agaricomycetes</taxon>
        <taxon>Agaricomycetidae</taxon>
        <taxon>Agaricales</taxon>
        <taxon>Pleurotineae</taxon>
        <taxon>Pleurotaceae</taxon>
        <taxon>Pleurotus</taxon>
    </lineage>
</organism>
<gene>
    <name evidence="1" type="ORF">CCMSSC00406_0008433</name>
</gene>
<protein>
    <submittedName>
        <fullName evidence="1">Uncharacterized protein</fullName>
    </submittedName>
</protein>
<dbReference type="EMBL" id="WQMT02000002">
    <property type="protein sequence ID" value="KAG9226733.1"/>
    <property type="molecule type" value="Genomic_DNA"/>
</dbReference>
<name>A0ACB7J838_PLECO</name>
<evidence type="ECO:0000313" key="2">
    <source>
        <dbReference type="Proteomes" id="UP000824881"/>
    </source>
</evidence>
<dbReference type="Proteomes" id="UP000824881">
    <property type="component" value="Unassembled WGS sequence"/>
</dbReference>
<reference evidence="1 2" key="1">
    <citation type="journal article" date="2021" name="Appl. Environ. Microbiol.">
        <title>Genetic linkage and physical mapping for an oyster mushroom Pleurotus cornucopiae and QTL analysis for the trait cap color.</title>
        <authorList>
            <person name="Zhang Y."/>
            <person name="Gao W."/>
            <person name="Sonnenberg A."/>
            <person name="Chen Q."/>
            <person name="Zhang J."/>
            <person name="Huang C."/>
        </authorList>
    </citation>
    <scope>NUCLEOTIDE SEQUENCE [LARGE SCALE GENOMIC DNA]</scope>
    <source>
        <strain evidence="1">CCMSSC00406</strain>
    </source>
</reference>